<evidence type="ECO:0000313" key="2">
    <source>
        <dbReference type="Proteomes" id="UP001620626"/>
    </source>
</evidence>
<evidence type="ECO:0000313" key="1">
    <source>
        <dbReference type="EMBL" id="KAL3115230.1"/>
    </source>
</evidence>
<protein>
    <submittedName>
        <fullName evidence="1">Uncharacterized protein</fullName>
    </submittedName>
</protein>
<accession>A0ABD2LJ28</accession>
<reference evidence="1 2" key="1">
    <citation type="submission" date="2024-10" db="EMBL/GenBank/DDBJ databases">
        <authorList>
            <person name="Kim D."/>
        </authorList>
    </citation>
    <scope>NUCLEOTIDE SEQUENCE [LARGE SCALE GENOMIC DNA]</scope>
    <source>
        <strain evidence="1">BH-2024</strain>
    </source>
</reference>
<keyword evidence="2" id="KW-1185">Reference proteome</keyword>
<name>A0ABD2LJ28_9BILA</name>
<gene>
    <name evidence="1" type="ORF">niasHT_016441</name>
</gene>
<dbReference type="AlphaFoldDB" id="A0ABD2LJ28"/>
<comment type="caution">
    <text evidence="1">The sequence shown here is derived from an EMBL/GenBank/DDBJ whole genome shotgun (WGS) entry which is preliminary data.</text>
</comment>
<sequence length="413" mass="46850">MPQIFKFFPSIILICQRGTAARHGSGRSQQRHHSQFHFSSFAILVRFQFVNGGDASQIHFSPFAIFIHFPSCLLLPPALSPFFRKTMGNFRLGSLTQTEPTTQIYLPSFRNGIYFASIIFDFFLCSQWRKEFLDGRYGSKQPTPPFTLRAPSPSFPIPVIVGRQMFPGDDGYESEDDEILLPPPPIPPQIDHPPPNVPAVRVQPMHVGQQRLPLRDLPQFEYHPQNVPAVRVQPMQQRHEPLPLRDMPQFDHPPPNVPAVHVQPMHDGPQRPPLRELPLFAGHPQNVPAVRVQPMQQPLPLRAVPQFANPPPNVLEIGVGPIHAGQQQMPLRVLPQIAHRQLNFPAIRGQPVQQPIPLRDLPQSANPPPNVPEIRAGPIHAVQQPMPLRDMPQIHHQPRNVTSIWIKLWLLFQ</sequence>
<dbReference type="EMBL" id="JBICBT010000393">
    <property type="protein sequence ID" value="KAL3115230.1"/>
    <property type="molecule type" value="Genomic_DNA"/>
</dbReference>
<dbReference type="Proteomes" id="UP001620626">
    <property type="component" value="Unassembled WGS sequence"/>
</dbReference>
<proteinExistence type="predicted"/>
<organism evidence="1 2">
    <name type="scientific">Heterodera trifolii</name>
    <dbReference type="NCBI Taxonomy" id="157864"/>
    <lineage>
        <taxon>Eukaryota</taxon>
        <taxon>Metazoa</taxon>
        <taxon>Ecdysozoa</taxon>
        <taxon>Nematoda</taxon>
        <taxon>Chromadorea</taxon>
        <taxon>Rhabditida</taxon>
        <taxon>Tylenchina</taxon>
        <taxon>Tylenchomorpha</taxon>
        <taxon>Tylenchoidea</taxon>
        <taxon>Heteroderidae</taxon>
        <taxon>Heteroderinae</taxon>
        <taxon>Heterodera</taxon>
    </lineage>
</organism>